<comment type="caution">
    <text evidence="1">The sequence shown here is derived from an EMBL/GenBank/DDBJ whole genome shotgun (WGS) entry which is preliminary data.</text>
</comment>
<reference evidence="1" key="1">
    <citation type="submission" date="2019-08" db="EMBL/GenBank/DDBJ databases">
        <authorList>
            <person name="Kucharzyk K."/>
            <person name="Murdoch R.W."/>
            <person name="Higgins S."/>
            <person name="Loffler F."/>
        </authorList>
    </citation>
    <scope>NUCLEOTIDE SEQUENCE</scope>
</reference>
<name>A0A644V8L0_9ZZZZ</name>
<gene>
    <name evidence="1" type="ORF">SDC9_33127</name>
</gene>
<dbReference type="EMBL" id="VSSQ01000233">
    <property type="protein sequence ID" value="MPL87133.1"/>
    <property type="molecule type" value="Genomic_DNA"/>
</dbReference>
<dbReference type="AlphaFoldDB" id="A0A644V8L0"/>
<sequence length="124" mass="14931">MQEIDALIEDNTELSLEMVECDIRNKQAHEDLVHYNEYQTFKYLHPFTKRDKIYNEQKTELLLLKKNNPESFIKESANVLQNIRRIESNIRSKKYKSDEELQSWTQNLTRANIRKEIITEIITE</sequence>
<accession>A0A644V8L0</accession>
<protein>
    <submittedName>
        <fullName evidence="1">Uncharacterized protein</fullName>
    </submittedName>
</protein>
<organism evidence="1">
    <name type="scientific">bioreactor metagenome</name>
    <dbReference type="NCBI Taxonomy" id="1076179"/>
    <lineage>
        <taxon>unclassified sequences</taxon>
        <taxon>metagenomes</taxon>
        <taxon>ecological metagenomes</taxon>
    </lineage>
</organism>
<proteinExistence type="predicted"/>
<evidence type="ECO:0000313" key="1">
    <source>
        <dbReference type="EMBL" id="MPL87133.1"/>
    </source>
</evidence>